<evidence type="ECO:0000313" key="2">
    <source>
        <dbReference type="EMBL" id="PUU78603.1"/>
    </source>
</evidence>
<feature type="region of interest" description="Disordered" evidence="1">
    <location>
        <begin position="102"/>
        <end position="183"/>
    </location>
</feature>
<dbReference type="Proteomes" id="UP000244722">
    <property type="component" value="Unassembled WGS sequence"/>
</dbReference>
<keyword evidence="3" id="KW-1185">Reference proteome</keyword>
<feature type="compositionally biased region" description="Basic and acidic residues" evidence="1">
    <location>
        <begin position="138"/>
        <end position="150"/>
    </location>
</feature>
<accession>A0A2T6ZT15</accession>
<name>A0A2T6ZT15_TUBBO</name>
<comment type="caution">
    <text evidence="2">The sequence shown here is derived from an EMBL/GenBank/DDBJ whole genome shotgun (WGS) entry which is preliminary data.</text>
</comment>
<evidence type="ECO:0000313" key="3">
    <source>
        <dbReference type="Proteomes" id="UP000244722"/>
    </source>
</evidence>
<dbReference type="OrthoDB" id="5399896at2759"/>
<evidence type="ECO:0000256" key="1">
    <source>
        <dbReference type="SAM" id="MobiDB-lite"/>
    </source>
</evidence>
<feature type="compositionally biased region" description="Polar residues" evidence="1">
    <location>
        <begin position="102"/>
        <end position="122"/>
    </location>
</feature>
<dbReference type="EMBL" id="NESQ01000114">
    <property type="protein sequence ID" value="PUU78603.1"/>
    <property type="molecule type" value="Genomic_DNA"/>
</dbReference>
<gene>
    <name evidence="2" type="ORF">B9Z19DRAFT_1101263</name>
</gene>
<protein>
    <submittedName>
        <fullName evidence="2">Uncharacterized protein</fullName>
    </submittedName>
</protein>
<dbReference type="AlphaFoldDB" id="A0A2T6ZT15"/>
<organism evidence="2 3">
    <name type="scientific">Tuber borchii</name>
    <name type="common">White truffle</name>
    <dbReference type="NCBI Taxonomy" id="42251"/>
    <lineage>
        <taxon>Eukaryota</taxon>
        <taxon>Fungi</taxon>
        <taxon>Dikarya</taxon>
        <taxon>Ascomycota</taxon>
        <taxon>Pezizomycotina</taxon>
        <taxon>Pezizomycetes</taxon>
        <taxon>Pezizales</taxon>
        <taxon>Tuberaceae</taxon>
        <taxon>Tuber</taxon>
    </lineage>
</organism>
<proteinExistence type="predicted"/>
<reference evidence="2 3" key="1">
    <citation type="submission" date="2017-04" db="EMBL/GenBank/DDBJ databases">
        <title>Draft genome sequence of Tuber borchii Vittad., a whitish edible truffle.</title>
        <authorList>
            <consortium name="DOE Joint Genome Institute"/>
            <person name="Murat C."/>
            <person name="Kuo A."/>
            <person name="Barry K.W."/>
            <person name="Clum A."/>
            <person name="Dockter R.B."/>
            <person name="Fauchery L."/>
            <person name="Iotti M."/>
            <person name="Kohler A."/>
            <person name="Labutti K."/>
            <person name="Lindquist E.A."/>
            <person name="Lipzen A."/>
            <person name="Ohm R.A."/>
            <person name="Wang M."/>
            <person name="Grigoriev I.V."/>
            <person name="Zambonelli A."/>
            <person name="Martin F.M."/>
        </authorList>
    </citation>
    <scope>NUCLEOTIDE SEQUENCE [LARGE SCALE GENOMIC DNA]</scope>
    <source>
        <strain evidence="2 3">Tbo3840</strain>
    </source>
</reference>
<sequence>MEPTNLEQSVCRPTIRYSINELLEHRSSLRYVICPIDEFTLVAWAEGLLDKIGEYIPEELAFRKQYAKEVADLEETTAKHKFEYVGLTFADFLNLGKYGTPPKSQVGSSHSQKAQEIGTSTIDPIEEKNTHSQSTSSKETEKSDTGREIVEFNPDGGVQASSHAEVAEPTPLQAVEEPEESGDIVDQDAWINAMLQRTKLFEGNKYKKT</sequence>